<accession>A0A552JBU5</accession>
<dbReference type="SUPFAM" id="SSF53335">
    <property type="entry name" value="S-adenosyl-L-methionine-dependent methyltransferases"/>
    <property type="match status" value="1"/>
</dbReference>
<organism evidence="1 2">
    <name type="scientific">Microcystis novacekii Mn_MB_F_20050700_S1D</name>
    <dbReference type="NCBI Taxonomy" id="2486266"/>
    <lineage>
        <taxon>Bacteria</taxon>
        <taxon>Bacillati</taxon>
        <taxon>Cyanobacteriota</taxon>
        <taxon>Cyanophyceae</taxon>
        <taxon>Oscillatoriophycideae</taxon>
        <taxon>Chroococcales</taxon>
        <taxon>Microcystaceae</taxon>
        <taxon>Microcystis</taxon>
    </lineage>
</organism>
<dbReference type="AlphaFoldDB" id="A0A552JBU5"/>
<name>A0A552JBU5_9CHRO</name>
<dbReference type="Proteomes" id="UP000319191">
    <property type="component" value="Unassembled WGS sequence"/>
</dbReference>
<dbReference type="GO" id="GO:0008168">
    <property type="term" value="F:methyltransferase activity"/>
    <property type="evidence" value="ECO:0007669"/>
    <property type="project" value="UniProtKB-KW"/>
</dbReference>
<dbReference type="Gene3D" id="3.40.50.2000">
    <property type="entry name" value="Glycogen Phosphorylase B"/>
    <property type="match status" value="1"/>
</dbReference>
<evidence type="ECO:0000313" key="2">
    <source>
        <dbReference type="Proteomes" id="UP000319191"/>
    </source>
</evidence>
<dbReference type="EMBL" id="SFAV01000013">
    <property type="protein sequence ID" value="TRU93209.1"/>
    <property type="molecule type" value="Genomic_DNA"/>
</dbReference>
<gene>
    <name evidence="1" type="ORF">EWV54_01380</name>
</gene>
<dbReference type="InterPro" id="IPR029063">
    <property type="entry name" value="SAM-dependent_MTases_sf"/>
</dbReference>
<keyword evidence="1" id="KW-0489">Methyltransferase</keyword>
<dbReference type="SUPFAM" id="SSF53756">
    <property type="entry name" value="UDP-Glycosyltransferase/glycogen phosphorylase"/>
    <property type="match status" value="1"/>
</dbReference>
<sequence length="610" mass="69955">MYQETVSTNKEKILFVSHKEKQCGIYQYGINVINALKKSQRYSFVYVECSSSDELFNAVAIFDPAAIIYNYNPTTMPWISDETRNKIKIPQIGTIHEVNPKVAEGANRELFDYHITPDPTLVTNNPIVFKTGRLIPDYQNNYSLPSIPTIGSFGFATPDKGFEKLVLAVQEEFDEAIIRLHIPYGDFAFADEKALVERCKKLILKPKIQLIATHNFLNNEELLNFLAQNTINVFLYGVGKDRGISSVTDYALAVGRPLAISNSNMFRHITNHKSFEAEISAFLENIDVEKIEELEEPKKFLTKARLYLKKKFYSLKYKAKLEKQWLWLKKITTLKQIIDRGGAPFERFRAEWSESNFVMDYERILDQILDKLPSGDISHSSHLLENEKILSTGVANVKTFNRILDNSAREHYREAIKHLSEFAPDTFARKIPEANIQQAFVLDTVLKLSCLFDKPKVLCIGSYEDTAADSLKKLGCQMEEVDPVINYDLSTFFHKESTAKESYDIIFSTSVLEHIRNDELFMTQIVQLLAPKGLVVLTFDFDDRYQIGAPIPPEDYRLYTQQDLRNRIFPLLQGCSLVGEPQWSCPNPDFVYAGKYKYTFATLVFQKSLG</sequence>
<proteinExistence type="predicted"/>
<dbReference type="GO" id="GO:0032259">
    <property type="term" value="P:methylation"/>
    <property type="evidence" value="ECO:0007669"/>
    <property type="project" value="UniProtKB-KW"/>
</dbReference>
<keyword evidence="1" id="KW-0808">Transferase</keyword>
<protein>
    <submittedName>
        <fullName evidence="1">Methyltransferase domain-containing protein</fullName>
    </submittedName>
</protein>
<dbReference type="Gene3D" id="3.40.50.150">
    <property type="entry name" value="Vaccinia Virus protein VP39"/>
    <property type="match status" value="1"/>
</dbReference>
<dbReference type="Pfam" id="PF13489">
    <property type="entry name" value="Methyltransf_23"/>
    <property type="match status" value="1"/>
</dbReference>
<comment type="caution">
    <text evidence="1">The sequence shown here is derived from an EMBL/GenBank/DDBJ whole genome shotgun (WGS) entry which is preliminary data.</text>
</comment>
<evidence type="ECO:0000313" key="1">
    <source>
        <dbReference type="EMBL" id="TRU93209.1"/>
    </source>
</evidence>
<reference evidence="1 2" key="1">
    <citation type="submission" date="2019-01" db="EMBL/GenBank/DDBJ databases">
        <title>Coherence of Microcystis species and biogeography revealed through population genomics.</title>
        <authorList>
            <person name="Perez-Carrascal O.M."/>
            <person name="Terrat Y."/>
            <person name="Giani A."/>
            <person name="Fortin N."/>
            <person name="Tromas N."/>
            <person name="Shapiro B.J."/>
        </authorList>
    </citation>
    <scope>NUCLEOTIDE SEQUENCE [LARGE SCALE GENOMIC DNA]</scope>
    <source>
        <strain evidence="1">Mn_MB_F_20050700_S1D</strain>
    </source>
</reference>